<accession>A0A4Y7PE09</accession>
<sequence length="270" mass="29147">MTIAALCLLSLAVLALHIKMGVYWYHKVRLSVVFMPPTPFDVPHKLRGVEPVPMSLCGAFRMPGSLGTTSVVAIANASRSIEDRKPVSNLPFLLITTSVTPQFHDLSRQAASLGLSVNGPERVVDTAIRHPLNLQNPNPRIAVATKLSTSRLLTSHDAAVTTTHLPSNDENGVFVPVLAVDVLIYNCRYHAVANTNLPAGREREQRSLHVRGPRIRSIPTGNPPVPSRATTATAVHHPRALGSCIVTIPLPVFAAPPSTRRNQLFLASTS</sequence>
<proteinExistence type="predicted"/>
<dbReference type="EMBL" id="ML170764">
    <property type="protein sequence ID" value="TDL13281.1"/>
    <property type="molecule type" value="Genomic_DNA"/>
</dbReference>
<dbReference type="VEuPathDB" id="FungiDB:BD410DRAFT_847114"/>
<keyword evidence="3" id="KW-1185">Reference proteome</keyword>
<evidence type="ECO:0000313" key="3">
    <source>
        <dbReference type="Proteomes" id="UP000294933"/>
    </source>
</evidence>
<evidence type="ECO:0008006" key="4">
    <source>
        <dbReference type="Google" id="ProtNLM"/>
    </source>
</evidence>
<feature type="signal peptide" evidence="1">
    <location>
        <begin position="1"/>
        <end position="15"/>
    </location>
</feature>
<organism evidence="2 3">
    <name type="scientific">Rickenella mellea</name>
    <dbReference type="NCBI Taxonomy" id="50990"/>
    <lineage>
        <taxon>Eukaryota</taxon>
        <taxon>Fungi</taxon>
        <taxon>Dikarya</taxon>
        <taxon>Basidiomycota</taxon>
        <taxon>Agaricomycotina</taxon>
        <taxon>Agaricomycetes</taxon>
        <taxon>Hymenochaetales</taxon>
        <taxon>Rickenellaceae</taxon>
        <taxon>Rickenella</taxon>
    </lineage>
</organism>
<dbReference type="Proteomes" id="UP000294933">
    <property type="component" value="Unassembled WGS sequence"/>
</dbReference>
<evidence type="ECO:0000256" key="1">
    <source>
        <dbReference type="SAM" id="SignalP"/>
    </source>
</evidence>
<gene>
    <name evidence="2" type="ORF">BD410DRAFT_847114</name>
</gene>
<keyword evidence="1" id="KW-0732">Signal</keyword>
<protein>
    <recommendedName>
        <fullName evidence="4">Secreted protein</fullName>
    </recommendedName>
</protein>
<feature type="chain" id="PRO_5021476746" description="Secreted protein" evidence="1">
    <location>
        <begin position="16"/>
        <end position="270"/>
    </location>
</feature>
<name>A0A4Y7PE09_9AGAM</name>
<reference evidence="2 3" key="1">
    <citation type="submission" date="2018-06" db="EMBL/GenBank/DDBJ databases">
        <title>A transcriptomic atlas of mushroom development highlights an independent origin of complex multicellularity.</title>
        <authorList>
            <consortium name="DOE Joint Genome Institute"/>
            <person name="Krizsan K."/>
            <person name="Almasi E."/>
            <person name="Merenyi Z."/>
            <person name="Sahu N."/>
            <person name="Viragh M."/>
            <person name="Koszo T."/>
            <person name="Mondo S."/>
            <person name="Kiss B."/>
            <person name="Balint B."/>
            <person name="Kues U."/>
            <person name="Barry K."/>
            <person name="Hegedus J.C."/>
            <person name="Henrissat B."/>
            <person name="Johnson J."/>
            <person name="Lipzen A."/>
            <person name="Ohm R."/>
            <person name="Nagy I."/>
            <person name="Pangilinan J."/>
            <person name="Yan J."/>
            <person name="Xiong Y."/>
            <person name="Grigoriev I.V."/>
            <person name="Hibbett D.S."/>
            <person name="Nagy L.G."/>
        </authorList>
    </citation>
    <scope>NUCLEOTIDE SEQUENCE [LARGE SCALE GENOMIC DNA]</scope>
    <source>
        <strain evidence="2 3">SZMC22713</strain>
    </source>
</reference>
<dbReference type="AlphaFoldDB" id="A0A4Y7PE09"/>
<evidence type="ECO:0000313" key="2">
    <source>
        <dbReference type="EMBL" id="TDL13281.1"/>
    </source>
</evidence>